<gene>
    <name evidence="1" type="ORF">TSAR_006208</name>
</gene>
<reference evidence="1 2" key="1">
    <citation type="journal article" date="2017" name="Curr. Biol.">
        <title>The Evolution of Venom by Co-option of Single-Copy Genes.</title>
        <authorList>
            <person name="Martinson E.O."/>
            <person name="Mrinalini"/>
            <person name="Kelkar Y.D."/>
            <person name="Chang C.H."/>
            <person name="Werren J.H."/>
        </authorList>
    </citation>
    <scope>NUCLEOTIDE SEQUENCE [LARGE SCALE GENOMIC DNA]</scope>
    <source>
        <strain evidence="1 2">Alberta</strain>
        <tissue evidence="1">Whole body</tissue>
    </source>
</reference>
<sequence length="56" mass="5817">MINALANAGDSTRRTLACTSLCGTYLYSNGSLVYAMPRDGFSTLQTLTLANAAASP</sequence>
<dbReference type="AlphaFoldDB" id="A0A232EL38"/>
<comment type="caution">
    <text evidence="1">The sequence shown here is derived from an EMBL/GenBank/DDBJ whole genome shotgun (WGS) entry which is preliminary data.</text>
</comment>
<keyword evidence="2" id="KW-1185">Reference proteome</keyword>
<accession>A0A232EL38</accession>
<proteinExistence type="predicted"/>
<dbReference type="EMBL" id="NNAY01003634">
    <property type="protein sequence ID" value="OXU19073.1"/>
    <property type="molecule type" value="Genomic_DNA"/>
</dbReference>
<evidence type="ECO:0000313" key="1">
    <source>
        <dbReference type="EMBL" id="OXU19073.1"/>
    </source>
</evidence>
<protein>
    <submittedName>
        <fullName evidence="1">Uncharacterized protein</fullName>
    </submittedName>
</protein>
<name>A0A232EL38_9HYME</name>
<evidence type="ECO:0000313" key="2">
    <source>
        <dbReference type="Proteomes" id="UP000215335"/>
    </source>
</evidence>
<dbReference type="Proteomes" id="UP000215335">
    <property type="component" value="Unassembled WGS sequence"/>
</dbReference>
<organism evidence="1 2">
    <name type="scientific">Trichomalopsis sarcophagae</name>
    <dbReference type="NCBI Taxonomy" id="543379"/>
    <lineage>
        <taxon>Eukaryota</taxon>
        <taxon>Metazoa</taxon>
        <taxon>Ecdysozoa</taxon>
        <taxon>Arthropoda</taxon>
        <taxon>Hexapoda</taxon>
        <taxon>Insecta</taxon>
        <taxon>Pterygota</taxon>
        <taxon>Neoptera</taxon>
        <taxon>Endopterygota</taxon>
        <taxon>Hymenoptera</taxon>
        <taxon>Apocrita</taxon>
        <taxon>Proctotrupomorpha</taxon>
        <taxon>Chalcidoidea</taxon>
        <taxon>Pteromalidae</taxon>
        <taxon>Pteromalinae</taxon>
        <taxon>Trichomalopsis</taxon>
    </lineage>
</organism>